<evidence type="ECO:0000256" key="1">
    <source>
        <dbReference type="ARBA" id="ARBA00004651"/>
    </source>
</evidence>
<feature type="transmembrane region" description="Helical" evidence="9">
    <location>
        <begin position="142"/>
        <end position="167"/>
    </location>
</feature>
<dbReference type="Pfam" id="PF00528">
    <property type="entry name" value="BPD_transp_1"/>
    <property type="match status" value="1"/>
</dbReference>
<evidence type="ECO:0000256" key="8">
    <source>
        <dbReference type="ARBA" id="ARBA00023136"/>
    </source>
</evidence>
<dbReference type="SUPFAM" id="SSF161098">
    <property type="entry name" value="MetI-like"/>
    <property type="match status" value="1"/>
</dbReference>
<evidence type="ECO:0000256" key="6">
    <source>
        <dbReference type="ARBA" id="ARBA00022692"/>
    </source>
</evidence>
<evidence type="ECO:0000256" key="4">
    <source>
        <dbReference type="ARBA" id="ARBA00022448"/>
    </source>
</evidence>
<dbReference type="EMBL" id="BASD01000014">
    <property type="protein sequence ID" value="GAD19094.1"/>
    <property type="molecule type" value="Genomic_DNA"/>
</dbReference>
<dbReference type="PANTHER" id="PTHR43470">
    <property type="entry name" value="PHOSPHATE TRANSPORT SYSTEM PERMEASE PROTEIN PSTA-RELATED"/>
    <property type="match status" value="1"/>
</dbReference>
<keyword evidence="8 9" id="KW-0472">Membrane</keyword>
<feature type="transmembrane region" description="Helical" evidence="9">
    <location>
        <begin position="24"/>
        <end position="53"/>
    </location>
</feature>
<dbReference type="RefSeq" id="WP_023948236.1">
    <property type="nucleotide sequence ID" value="NZ_BASD01000014.1"/>
</dbReference>
<dbReference type="AlphaFoldDB" id="T1CQS4"/>
<feature type="transmembrane region" description="Helical" evidence="9">
    <location>
        <begin position="199"/>
        <end position="220"/>
    </location>
</feature>
<feature type="transmembrane region" description="Helical" evidence="9">
    <location>
        <begin position="112"/>
        <end position="136"/>
    </location>
</feature>
<protein>
    <recommendedName>
        <fullName evidence="3 9">Phosphate transport system permease protein PstA</fullName>
    </recommendedName>
</protein>
<comment type="caution">
    <text evidence="11">The sequence shown here is derived from an EMBL/GenBank/DDBJ whole genome shotgun (WGS) entry which is preliminary data.</text>
</comment>
<evidence type="ECO:0000256" key="7">
    <source>
        <dbReference type="ARBA" id="ARBA00022989"/>
    </source>
</evidence>
<keyword evidence="7 9" id="KW-1133">Transmembrane helix</keyword>
<keyword evidence="4" id="KW-0813">Transport</keyword>
<keyword evidence="12" id="KW-1185">Reference proteome</keyword>
<evidence type="ECO:0000313" key="11">
    <source>
        <dbReference type="EMBL" id="GAD19094.1"/>
    </source>
</evidence>
<evidence type="ECO:0000256" key="2">
    <source>
        <dbReference type="ARBA" id="ARBA00007069"/>
    </source>
</evidence>
<feature type="domain" description="ABC transmembrane type-1" evidence="10">
    <location>
        <begin position="79"/>
        <end position="281"/>
    </location>
</feature>
<dbReference type="InterPro" id="IPR005672">
    <property type="entry name" value="Phosphate_PstA"/>
</dbReference>
<proteinExistence type="inferred from homology"/>
<keyword evidence="6 9" id="KW-0812">Transmembrane</keyword>
<sequence>MNAIMSYLKPYFKQSIGQFRDKDALSIILSLITKLGICISLMTFGLVVGYILIKGFPHLDSRLFEWHYSTQNASMLPAIINTFTMIIFALILATPIGILGAIFLVQYAKSDSVIVAIISIAAETLVGIPSIIYGLFGYLAFVIYFGFGLSIISGALTLAIMILPLILRNTQESLKSVPQTYKEASFALGAGKLRTIFRVILPCAISGILAGVILAIGRIVGESAALLYTSGTVAKIASLNDSGRTLSVHMYALLSEGQYLTQAYATAVVLLIFVVIINFTSNFLVKKLSPLHIS</sequence>
<dbReference type="InterPro" id="IPR000515">
    <property type="entry name" value="MetI-like"/>
</dbReference>
<dbReference type="PROSITE" id="PS50928">
    <property type="entry name" value="ABC_TM1"/>
    <property type="match status" value="1"/>
</dbReference>
<keyword evidence="5 9" id="KW-1003">Cell membrane</keyword>
<evidence type="ECO:0000256" key="5">
    <source>
        <dbReference type="ARBA" id="ARBA00022475"/>
    </source>
</evidence>
<evidence type="ECO:0000256" key="9">
    <source>
        <dbReference type="RuleBase" id="RU363043"/>
    </source>
</evidence>
<dbReference type="STRING" id="1325130.HFN_0225"/>
<dbReference type="Proteomes" id="UP000018143">
    <property type="component" value="Unassembled WGS sequence"/>
</dbReference>
<gene>
    <name evidence="11" type="ORF">HFN_0225</name>
</gene>
<dbReference type="PANTHER" id="PTHR43470:SF3">
    <property type="entry name" value="PHOSPHATE TRANSPORT SYSTEM PERMEASE PROTEIN PSTA-RELATED"/>
    <property type="match status" value="1"/>
</dbReference>
<dbReference type="GO" id="GO:0005315">
    <property type="term" value="F:phosphate transmembrane transporter activity"/>
    <property type="evidence" value="ECO:0007669"/>
    <property type="project" value="InterPro"/>
</dbReference>
<feature type="transmembrane region" description="Helical" evidence="9">
    <location>
        <begin position="73"/>
        <end position="105"/>
    </location>
</feature>
<organism evidence="11 12">
    <name type="scientific">Helicobacter fennelliae MRY12-0050</name>
    <dbReference type="NCBI Taxonomy" id="1325130"/>
    <lineage>
        <taxon>Bacteria</taxon>
        <taxon>Pseudomonadati</taxon>
        <taxon>Campylobacterota</taxon>
        <taxon>Epsilonproteobacteria</taxon>
        <taxon>Campylobacterales</taxon>
        <taxon>Helicobacteraceae</taxon>
        <taxon>Helicobacter</taxon>
    </lineage>
</organism>
<name>T1CQS4_9HELI</name>
<dbReference type="NCBIfam" id="TIGR00974">
    <property type="entry name" value="3a0107s02c"/>
    <property type="match status" value="1"/>
</dbReference>
<evidence type="ECO:0000259" key="10">
    <source>
        <dbReference type="PROSITE" id="PS50928"/>
    </source>
</evidence>
<comment type="similarity">
    <text evidence="2 9">Belongs to the binding-protein-dependent transport system permease family. CysTW subfamily.</text>
</comment>
<reference evidence="11 12" key="1">
    <citation type="journal article" date="2013" name="Genome Announc.">
        <title>Draft Genome Sequence of Helicobacter fennelliae Strain MRY12-0050, Isolated from a Bacteremia Patient.</title>
        <authorList>
            <person name="Rimbara E."/>
            <person name="Matsui M."/>
            <person name="Mori S."/>
            <person name="Suzuki S."/>
            <person name="Suzuki M."/>
            <person name="Kim H."/>
            <person name="Sekizuka T."/>
            <person name="Kuroda M."/>
            <person name="Shibayama K."/>
        </authorList>
    </citation>
    <scope>NUCLEOTIDE SEQUENCE [LARGE SCALE GENOMIC DNA]</scope>
    <source>
        <strain evidence="11 12">MRY12-0050</strain>
    </source>
</reference>
<comment type="subcellular location">
    <subcellularLocation>
        <location evidence="1 9">Cell membrane</location>
        <topology evidence="1 9">Multi-pass membrane protein</topology>
    </subcellularLocation>
</comment>
<dbReference type="CDD" id="cd06261">
    <property type="entry name" value="TM_PBP2"/>
    <property type="match status" value="1"/>
</dbReference>
<evidence type="ECO:0000256" key="3">
    <source>
        <dbReference type="ARBA" id="ARBA00016864"/>
    </source>
</evidence>
<evidence type="ECO:0000313" key="12">
    <source>
        <dbReference type="Proteomes" id="UP000018143"/>
    </source>
</evidence>
<dbReference type="eggNOG" id="COG0581">
    <property type="taxonomic scope" value="Bacteria"/>
</dbReference>
<dbReference type="GO" id="GO:0005886">
    <property type="term" value="C:plasma membrane"/>
    <property type="evidence" value="ECO:0007669"/>
    <property type="project" value="UniProtKB-SubCell"/>
</dbReference>
<feature type="transmembrane region" description="Helical" evidence="9">
    <location>
        <begin position="263"/>
        <end position="285"/>
    </location>
</feature>
<dbReference type="GO" id="GO:0035435">
    <property type="term" value="P:phosphate ion transmembrane transport"/>
    <property type="evidence" value="ECO:0007669"/>
    <property type="project" value="InterPro"/>
</dbReference>
<accession>T1CQS4</accession>
<dbReference type="InterPro" id="IPR035906">
    <property type="entry name" value="MetI-like_sf"/>
</dbReference>
<dbReference type="Gene3D" id="1.10.3720.10">
    <property type="entry name" value="MetI-like"/>
    <property type="match status" value="1"/>
</dbReference>